<dbReference type="Pfam" id="PF16901">
    <property type="entry name" value="DAO_C"/>
    <property type="match status" value="1"/>
</dbReference>
<comment type="similarity">
    <text evidence="2 7">Belongs to the FAD-dependent glycerol-3-phosphate dehydrogenase family.</text>
</comment>
<dbReference type="PROSITE" id="PS00977">
    <property type="entry name" value="FAD_G3PDH_1"/>
    <property type="match status" value="1"/>
</dbReference>
<dbReference type="PANTHER" id="PTHR11985">
    <property type="entry name" value="GLYCEROL-3-PHOSPHATE DEHYDROGENASE"/>
    <property type="match status" value="1"/>
</dbReference>
<evidence type="ECO:0000256" key="3">
    <source>
        <dbReference type="ARBA" id="ARBA00022630"/>
    </source>
</evidence>
<sequence>MNSSTSGDAALNSARRERDLAELSDDEEVDLVVIGGGVTGAGVALDAAARGLSVVLVERKDLASGTSSWSSKLAHGGLRYLAKLDFPIAWESAVERGHLMSRIAPHLIRPLQMLFPLHPGVSRFDAALTGAGFFAGDALRVLARTSESLLPHPSRVSTPTVKQLAPGTATAGLRGGLLSWDGRLVDDARLVVAIARTAAAHGARILTYTAATRMERGQVHVTDQLTGADHTIRAKQIVNAAGVWADTLSDDVELAPSKGSHLLVPAERMGHPSVAITAPVPGHFGRFVFAVPWDDGLVMIGLTDDPHTGPIPERARPDEDERTFLLDTINAVLQKPLTPDDIVGSYAGFRPLLKSKGDSSADLSRKHALLRDPDTGILTIVGGKLTGYRRMAEDAVDAVVKAGGLKARPCSTTTLGLVGAGTPKSGLPERLVRRYGTDAETVAAYGADDPARNEPVRSGIPFTPAEIRFAVDHELAVTVEDVIDRRTRWGLVDADRGDLAAAVRRHAPELIETTQEEG</sequence>
<dbReference type="PRINTS" id="PR01001">
    <property type="entry name" value="FADG3PDH"/>
</dbReference>
<dbReference type="OrthoDB" id="9766796at2"/>
<dbReference type="GO" id="GO:0004368">
    <property type="term" value="F:glycerol-3-phosphate dehydrogenase (quinone) activity"/>
    <property type="evidence" value="ECO:0007669"/>
    <property type="project" value="UniProtKB-EC"/>
</dbReference>
<keyword evidence="11" id="KW-1185">Reference proteome</keyword>
<dbReference type="STRING" id="629680.SAMN04489751_1351"/>
<dbReference type="EC" id="1.1.5.3" evidence="7"/>
<evidence type="ECO:0000259" key="9">
    <source>
        <dbReference type="Pfam" id="PF16901"/>
    </source>
</evidence>
<dbReference type="RefSeq" id="WP_092104248.1">
    <property type="nucleotide sequence ID" value="NZ_LT629739.1"/>
</dbReference>
<dbReference type="GO" id="GO:0046168">
    <property type="term" value="P:glycerol-3-phosphate catabolic process"/>
    <property type="evidence" value="ECO:0007669"/>
    <property type="project" value="TreeGrafter"/>
</dbReference>
<dbReference type="Proteomes" id="UP000199700">
    <property type="component" value="Chromosome"/>
</dbReference>
<evidence type="ECO:0000313" key="11">
    <source>
        <dbReference type="Proteomes" id="UP000199700"/>
    </source>
</evidence>
<dbReference type="Gene3D" id="1.10.8.870">
    <property type="entry name" value="Alpha-glycerophosphate oxidase, cap domain"/>
    <property type="match status" value="1"/>
</dbReference>
<comment type="cofactor">
    <cofactor evidence="1 7">
        <name>FAD</name>
        <dbReference type="ChEBI" id="CHEBI:57692"/>
    </cofactor>
</comment>
<dbReference type="GO" id="GO:0009331">
    <property type="term" value="C:glycerol-3-phosphate dehydrogenase (FAD) complex"/>
    <property type="evidence" value="ECO:0007669"/>
    <property type="project" value="UniProtKB-UniRule"/>
</dbReference>
<protein>
    <recommendedName>
        <fullName evidence="7">Glycerol-3-phosphate dehydrogenase</fullName>
        <ecNumber evidence="7">1.1.5.3</ecNumber>
    </recommendedName>
</protein>
<comment type="catalytic activity">
    <reaction evidence="7">
        <text>a quinone + sn-glycerol 3-phosphate = dihydroxyacetone phosphate + a quinol</text>
        <dbReference type="Rhea" id="RHEA:18977"/>
        <dbReference type="ChEBI" id="CHEBI:24646"/>
        <dbReference type="ChEBI" id="CHEBI:57597"/>
        <dbReference type="ChEBI" id="CHEBI:57642"/>
        <dbReference type="ChEBI" id="CHEBI:132124"/>
        <dbReference type="EC" id="1.1.5.3"/>
    </reaction>
</comment>
<dbReference type="Gene3D" id="3.30.9.10">
    <property type="entry name" value="D-Amino Acid Oxidase, subunit A, domain 2"/>
    <property type="match status" value="1"/>
</dbReference>
<evidence type="ECO:0000259" key="8">
    <source>
        <dbReference type="Pfam" id="PF01266"/>
    </source>
</evidence>
<keyword evidence="4" id="KW-0319">Glycerol metabolism</keyword>
<name>A0A1H1PWB3_BRESA</name>
<keyword evidence="5" id="KW-0274">FAD</keyword>
<keyword evidence="6 7" id="KW-0560">Oxidoreductase</keyword>
<reference evidence="10" key="1">
    <citation type="submission" date="2016-10" db="EMBL/GenBank/DDBJ databases">
        <authorList>
            <person name="Varghese N."/>
            <person name="Submissions S."/>
        </authorList>
    </citation>
    <scope>NUCLEOTIDE SEQUENCE [LARGE SCALE GENOMIC DNA]</scope>
    <source>
        <strain evidence="10">DSM 22082</strain>
    </source>
</reference>
<evidence type="ECO:0000256" key="2">
    <source>
        <dbReference type="ARBA" id="ARBA00007330"/>
    </source>
</evidence>
<dbReference type="GO" id="GO:0006071">
    <property type="term" value="P:glycerol metabolic process"/>
    <property type="evidence" value="ECO:0007669"/>
    <property type="project" value="UniProtKB-KW"/>
</dbReference>
<dbReference type="AlphaFoldDB" id="A0A1H1PWB3"/>
<evidence type="ECO:0000256" key="1">
    <source>
        <dbReference type="ARBA" id="ARBA00001974"/>
    </source>
</evidence>
<evidence type="ECO:0000256" key="4">
    <source>
        <dbReference type="ARBA" id="ARBA00022798"/>
    </source>
</evidence>
<feature type="domain" description="FAD dependent oxidoreductase" evidence="8">
    <location>
        <begin position="30"/>
        <end position="357"/>
    </location>
</feature>
<evidence type="ECO:0000256" key="7">
    <source>
        <dbReference type="RuleBase" id="RU361217"/>
    </source>
</evidence>
<proteinExistence type="inferred from homology"/>
<gene>
    <name evidence="10" type="ORF">SAMN04489751_1351</name>
</gene>
<dbReference type="Pfam" id="PF01266">
    <property type="entry name" value="DAO"/>
    <property type="match status" value="1"/>
</dbReference>
<dbReference type="Gene3D" id="3.50.50.60">
    <property type="entry name" value="FAD/NAD(P)-binding domain"/>
    <property type="match status" value="1"/>
</dbReference>
<dbReference type="EMBL" id="LT629739">
    <property type="protein sequence ID" value="SDS15386.1"/>
    <property type="molecule type" value="Genomic_DNA"/>
</dbReference>
<dbReference type="InterPro" id="IPR031656">
    <property type="entry name" value="DAO_C"/>
</dbReference>
<dbReference type="InterPro" id="IPR006076">
    <property type="entry name" value="FAD-dep_OxRdtase"/>
</dbReference>
<evidence type="ECO:0000313" key="10">
    <source>
        <dbReference type="EMBL" id="SDS15386.1"/>
    </source>
</evidence>
<dbReference type="SUPFAM" id="SSF51905">
    <property type="entry name" value="FAD/NAD(P)-binding domain"/>
    <property type="match status" value="1"/>
</dbReference>
<dbReference type="PROSITE" id="PS00978">
    <property type="entry name" value="FAD_G3PDH_2"/>
    <property type="match status" value="1"/>
</dbReference>
<dbReference type="InterPro" id="IPR038299">
    <property type="entry name" value="DAO_C_sf"/>
</dbReference>
<feature type="domain" description="Alpha-glycerophosphate oxidase C-terminal" evidence="9">
    <location>
        <begin position="429"/>
        <end position="501"/>
    </location>
</feature>
<evidence type="ECO:0000256" key="6">
    <source>
        <dbReference type="ARBA" id="ARBA00023002"/>
    </source>
</evidence>
<keyword evidence="3 7" id="KW-0285">Flavoprotein</keyword>
<dbReference type="InterPro" id="IPR036188">
    <property type="entry name" value="FAD/NAD-bd_sf"/>
</dbReference>
<dbReference type="PANTHER" id="PTHR11985:SF35">
    <property type="entry name" value="ANAEROBIC GLYCEROL-3-PHOSPHATE DEHYDROGENASE SUBUNIT A"/>
    <property type="match status" value="1"/>
</dbReference>
<dbReference type="InterPro" id="IPR000447">
    <property type="entry name" value="G3P_DH_FAD-dep"/>
</dbReference>
<organism evidence="10 11">
    <name type="scientific">Brevibacterium sandarakinum</name>
    <dbReference type="NCBI Taxonomy" id="629680"/>
    <lineage>
        <taxon>Bacteria</taxon>
        <taxon>Bacillati</taxon>
        <taxon>Actinomycetota</taxon>
        <taxon>Actinomycetes</taxon>
        <taxon>Micrococcales</taxon>
        <taxon>Brevibacteriaceae</taxon>
        <taxon>Brevibacterium</taxon>
    </lineage>
</organism>
<accession>A0A1H1PWB3</accession>
<evidence type="ECO:0000256" key="5">
    <source>
        <dbReference type="ARBA" id="ARBA00022827"/>
    </source>
</evidence>